<protein>
    <submittedName>
        <fullName evidence="1">Uncharacterized protein</fullName>
    </submittedName>
</protein>
<comment type="caution">
    <text evidence="1">The sequence shown here is derived from an EMBL/GenBank/DDBJ whole genome shotgun (WGS) entry which is preliminary data.</text>
</comment>
<evidence type="ECO:0000313" key="2">
    <source>
        <dbReference type="Proteomes" id="UP001153076"/>
    </source>
</evidence>
<accession>A0A9Q1JXF8</accession>
<proteinExistence type="predicted"/>
<gene>
    <name evidence="1" type="ORF">Cgig2_034007</name>
</gene>
<sequence length="323" mass="37683">MQFSSLLSNCTNASIELYRNSVWDQGKHWIKKEQCQQPHARGGLGIQDLVTWNYALLMRQAWRIQSKPHLLIAQIYRGKYGTHSPIETTYYDSKESNASWGRKGVTRASSKLRSHVDPTSWKNRPVSKIQNWHIRPTESPDRLYWSLTNNGEYNSKSSYIWLMSQNKSLDDKREVKMWKILWALRIPSCWKQLWWVLPLAMKVGMNPNIPWTQWVCDWILMLHCSHGATHRGVEIFVTVVWSIWFFQNQVLHQAVHRNPLKMVDILWAILSTLSNVTTRNGMEGCNPLVSSHHHQKRSNVVWGNTITQPIVIIQVAGAYKTKQ</sequence>
<name>A0A9Q1JXF8_9CARY</name>
<dbReference type="EMBL" id="JAKOGI010000592">
    <property type="protein sequence ID" value="KAJ8432681.1"/>
    <property type="molecule type" value="Genomic_DNA"/>
</dbReference>
<dbReference type="Proteomes" id="UP001153076">
    <property type="component" value="Unassembled WGS sequence"/>
</dbReference>
<dbReference type="AlphaFoldDB" id="A0A9Q1JXF8"/>
<dbReference type="OrthoDB" id="1938246at2759"/>
<organism evidence="1 2">
    <name type="scientific">Carnegiea gigantea</name>
    <dbReference type="NCBI Taxonomy" id="171969"/>
    <lineage>
        <taxon>Eukaryota</taxon>
        <taxon>Viridiplantae</taxon>
        <taxon>Streptophyta</taxon>
        <taxon>Embryophyta</taxon>
        <taxon>Tracheophyta</taxon>
        <taxon>Spermatophyta</taxon>
        <taxon>Magnoliopsida</taxon>
        <taxon>eudicotyledons</taxon>
        <taxon>Gunneridae</taxon>
        <taxon>Pentapetalae</taxon>
        <taxon>Caryophyllales</taxon>
        <taxon>Cactineae</taxon>
        <taxon>Cactaceae</taxon>
        <taxon>Cactoideae</taxon>
        <taxon>Echinocereeae</taxon>
        <taxon>Carnegiea</taxon>
    </lineage>
</organism>
<keyword evidence="2" id="KW-1185">Reference proteome</keyword>
<evidence type="ECO:0000313" key="1">
    <source>
        <dbReference type="EMBL" id="KAJ8432681.1"/>
    </source>
</evidence>
<reference evidence="1" key="1">
    <citation type="submission" date="2022-04" db="EMBL/GenBank/DDBJ databases">
        <title>Carnegiea gigantea Genome sequencing and assembly v2.</title>
        <authorList>
            <person name="Copetti D."/>
            <person name="Sanderson M.J."/>
            <person name="Burquez A."/>
            <person name="Wojciechowski M.F."/>
        </authorList>
    </citation>
    <scope>NUCLEOTIDE SEQUENCE</scope>
    <source>
        <strain evidence="1">SGP5-SGP5p</strain>
        <tissue evidence="1">Aerial part</tissue>
    </source>
</reference>